<dbReference type="EMBL" id="CASHSV030000823">
    <property type="protein sequence ID" value="CAJ2677404.1"/>
    <property type="molecule type" value="Genomic_DNA"/>
</dbReference>
<evidence type="ECO:0000313" key="2">
    <source>
        <dbReference type="Proteomes" id="UP001177021"/>
    </source>
</evidence>
<gene>
    <name evidence="1" type="ORF">MILVUS5_LOCUS39910</name>
</gene>
<organism evidence="1 2">
    <name type="scientific">Trifolium pratense</name>
    <name type="common">Red clover</name>
    <dbReference type="NCBI Taxonomy" id="57577"/>
    <lineage>
        <taxon>Eukaryota</taxon>
        <taxon>Viridiplantae</taxon>
        <taxon>Streptophyta</taxon>
        <taxon>Embryophyta</taxon>
        <taxon>Tracheophyta</taxon>
        <taxon>Spermatophyta</taxon>
        <taxon>Magnoliopsida</taxon>
        <taxon>eudicotyledons</taxon>
        <taxon>Gunneridae</taxon>
        <taxon>Pentapetalae</taxon>
        <taxon>rosids</taxon>
        <taxon>fabids</taxon>
        <taxon>Fabales</taxon>
        <taxon>Fabaceae</taxon>
        <taxon>Papilionoideae</taxon>
        <taxon>50 kb inversion clade</taxon>
        <taxon>NPAAA clade</taxon>
        <taxon>Hologalegina</taxon>
        <taxon>IRL clade</taxon>
        <taxon>Trifolieae</taxon>
        <taxon>Trifolium</taxon>
    </lineage>
</organism>
<proteinExistence type="predicted"/>
<dbReference type="Proteomes" id="UP001177021">
    <property type="component" value="Unassembled WGS sequence"/>
</dbReference>
<accession>A0ACB0M6B7</accession>
<keyword evidence="2" id="KW-1185">Reference proteome</keyword>
<sequence length="72" mass="7922">MPFALETRRRVAISFGAKLSAIDTTAHPAKTMARYIITALTVIWVSIAIASPFEKLASIAFATNLKITWQTQ</sequence>
<protein>
    <submittedName>
        <fullName evidence="1">Uncharacterized protein</fullName>
    </submittedName>
</protein>
<reference evidence="1" key="1">
    <citation type="submission" date="2023-10" db="EMBL/GenBank/DDBJ databases">
        <authorList>
            <person name="Rodriguez Cubillos JULIANA M."/>
            <person name="De Vega J."/>
        </authorList>
    </citation>
    <scope>NUCLEOTIDE SEQUENCE</scope>
</reference>
<name>A0ACB0M6B7_TRIPR</name>
<comment type="caution">
    <text evidence="1">The sequence shown here is derived from an EMBL/GenBank/DDBJ whole genome shotgun (WGS) entry which is preliminary data.</text>
</comment>
<evidence type="ECO:0000313" key="1">
    <source>
        <dbReference type="EMBL" id="CAJ2677404.1"/>
    </source>
</evidence>